<dbReference type="GO" id="GO:0000171">
    <property type="term" value="F:ribonuclease MRP activity"/>
    <property type="evidence" value="ECO:0007669"/>
    <property type="project" value="TreeGrafter"/>
</dbReference>
<proteinExistence type="predicted"/>
<dbReference type="GO" id="GO:0000172">
    <property type="term" value="C:ribonuclease MRP complex"/>
    <property type="evidence" value="ECO:0007669"/>
    <property type="project" value="TreeGrafter"/>
</dbReference>
<organism evidence="2 3">
    <name type="scientific">Phanerochaete carnosa (strain HHB-10118-sp)</name>
    <name type="common">White-rot fungus</name>
    <name type="synonym">Peniophora carnosa</name>
    <dbReference type="NCBI Taxonomy" id="650164"/>
    <lineage>
        <taxon>Eukaryota</taxon>
        <taxon>Fungi</taxon>
        <taxon>Dikarya</taxon>
        <taxon>Basidiomycota</taxon>
        <taxon>Agaricomycotina</taxon>
        <taxon>Agaricomycetes</taxon>
        <taxon>Polyporales</taxon>
        <taxon>Phanerochaetaceae</taxon>
        <taxon>Phanerochaete</taxon>
    </lineage>
</organism>
<dbReference type="Gene3D" id="3.30.1330.30">
    <property type="match status" value="1"/>
</dbReference>
<dbReference type="EMBL" id="JH930825">
    <property type="protein sequence ID" value="EKM48677.1"/>
    <property type="molecule type" value="Genomic_DNA"/>
</dbReference>
<dbReference type="Proteomes" id="UP000008370">
    <property type="component" value="Unassembled WGS sequence"/>
</dbReference>
<dbReference type="Pfam" id="PF08228">
    <property type="entry name" value="RNase_P_pop3"/>
    <property type="match status" value="1"/>
</dbReference>
<dbReference type="PANTHER" id="PTHR28272:SF1">
    <property type="entry name" value="RIBONUCLEASES P_MRP PROTEIN SUBUNIT POP3"/>
    <property type="match status" value="1"/>
</dbReference>
<dbReference type="HOGENOM" id="CLU_047273_1_0_1"/>
<dbReference type="RefSeq" id="XP_007402771.1">
    <property type="nucleotide sequence ID" value="XM_007402709.1"/>
</dbReference>
<evidence type="ECO:0000256" key="1">
    <source>
        <dbReference type="SAM" id="MobiDB-lite"/>
    </source>
</evidence>
<sequence length="302" mass="33140">MTDGHAKKHTNKSNRARDNVERKVVYKSVLDNPLQVRWPNIPENIQNAVLALIVSILDGVAEVHAKTQSTSRKRKKGEHTAEVAKKKYRLEEQESSCAGMHVDTTSQSDTPTISADGATQPPIILDHLTIGINEVTKALEHIAKFRKRDMPSEQSDSPSVHMPTSRLVVVCLADINPPILVGHLPNLVAACNSAESSGDRHKTWLVPLARGAEQTLAAAIGLKRVATIAIDASAPQFPSLEYLLESVPILTAPWLHPTPNARTELVPTHIKQLKTTAPKDMRAAKELRAKGRVEAKRRKQAK</sequence>
<dbReference type="GO" id="GO:0005829">
    <property type="term" value="C:cytosol"/>
    <property type="evidence" value="ECO:0007669"/>
    <property type="project" value="TreeGrafter"/>
</dbReference>
<feature type="region of interest" description="Disordered" evidence="1">
    <location>
        <begin position="1"/>
        <end position="20"/>
    </location>
</feature>
<dbReference type="GeneID" id="18919940"/>
<evidence type="ECO:0000313" key="2">
    <source>
        <dbReference type="EMBL" id="EKM48677.1"/>
    </source>
</evidence>
<dbReference type="OrthoDB" id="20109at2759"/>
<reference evidence="2 3" key="1">
    <citation type="journal article" date="2012" name="BMC Genomics">
        <title>Comparative genomics of the white-rot fungi, Phanerochaete carnosa and P. chrysosporium, to elucidate the genetic basis of the distinct wood types they colonize.</title>
        <authorList>
            <person name="Suzuki H."/>
            <person name="MacDonald J."/>
            <person name="Syed K."/>
            <person name="Salamov A."/>
            <person name="Hori C."/>
            <person name="Aerts A."/>
            <person name="Henrissat B."/>
            <person name="Wiebenga A."/>
            <person name="vanKuyk P.A."/>
            <person name="Barry K."/>
            <person name="Lindquist E."/>
            <person name="LaButti K."/>
            <person name="Lapidus A."/>
            <person name="Lucas S."/>
            <person name="Coutinho P."/>
            <person name="Gong Y."/>
            <person name="Samejima M."/>
            <person name="Mahadevan R."/>
            <person name="Abou-Zaid M."/>
            <person name="de Vries R.P."/>
            <person name="Igarashi K."/>
            <person name="Yadav J.S."/>
            <person name="Grigoriev I.V."/>
            <person name="Master E.R."/>
        </authorList>
    </citation>
    <scope>NUCLEOTIDE SEQUENCE [LARGE SCALE GENOMIC DNA]</scope>
    <source>
        <strain evidence="2 3">HHB-10118-sp</strain>
    </source>
</reference>
<feature type="region of interest" description="Disordered" evidence="1">
    <location>
        <begin position="94"/>
        <end position="114"/>
    </location>
</feature>
<gene>
    <name evidence="2" type="ORF">PHACADRAFT_50443</name>
</gene>
<dbReference type="STRING" id="650164.K5WES9"/>
<keyword evidence="3" id="KW-1185">Reference proteome</keyword>
<dbReference type="InterPro" id="IPR029064">
    <property type="entry name" value="Ribosomal_eL30-like_sf"/>
</dbReference>
<dbReference type="InParanoid" id="K5WES9"/>
<name>K5WES9_PHACS</name>
<dbReference type="GO" id="GO:0005655">
    <property type="term" value="C:nucleolar ribonuclease P complex"/>
    <property type="evidence" value="ECO:0007669"/>
    <property type="project" value="TreeGrafter"/>
</dbReference>
<dbReference type="InterPro" id="IPR013241">
    <property type="entry name" value="RNase_P_Pop3"/>
</dbReference>
<feature type="compositionally biased region" description="Polar residues" evidence="1">
    <location>
        <begin position="103"/>
        <end position="113"/>
    </location>
</feature>
<evidence type="ECO:0008006" key="4">
    <source>
        <dbReference type="Google" id="ProtNLM"/>
    </source>
</evidence>
<protein>
    <recommendedName>
        <fullName evidence="4">Ribosomal protein L7Ae/L30e/S12e/Gadd45 domain-containing protein</fullName>
    </recommendedName>
</protein>
<accession>K5WES9</accession>
<dbReference type="GO" id="GO:0034965">
    <property type="term" value="P:intronic box C/D snoRNA processing"/>
    <property type="evidence" value="ECO:0007669"/>
    <property type="project" value="TreeGrafter"/>
</dbReference>
<feature type="compositionally biased region" description="Basic residues" evidence="1">
    <location>
        <begin position="1"/>
        <end position="14"/>
    </location>
</feature>
<dbReference type="PANTHER" id="PTHR28272">
    <property type="entry name" value="RIBONUCLEASES P/MRP PROTEIN SUBUNIT POP3"/>
    <property type="match status" value="1"/>
</dbReference>
<evidence type="ECO:0000313" key="3">
    <source>
        <dbReference type="Proteomes" id="UP000008370"/>
    </source>
</evidence>
<dbReference type="KEGG" id="pco:PHACADRAFT_50443"/>
<feature type="non-terminal residue" evidence="2">
    <location>
        <position position="1"/>
    </location>
</feature>
<dbReference type="AlphaFoldDB" id="K5WES9"/>
<dbReference type="GO" id="GO:0006364">
    <property type="term" value="P:rRNA processing"/>
    <property type="evidence" value="ECO:0007669"/>
    <property type="project" value="InterPro"/>
</dbReference>
<dbReference type="GO" id="GO:0008033">
    <property type="term" value="P:tRNA processing"/>
    <property type="evidence" value="ECO:0007669"/>
    <property type="project" value="InterPro"/>
</dbReference>
<dbReference type="GO" id="GO:0004526">
    <property type="term" value="F:ribonuclease P activity"/>
    <property type="evidence" value="ECO:0007669"/>
    <property type="project" value="TreeGrafter"/>
</dbReference>